<evidence type="ECO:0000313" key="2">
    <source>
        <dbReference type="Proteomes" id="UP001108025"/>
    </source>
</evidence>
<dbReference type="RefSeq" id="WP_230669593.1">
    <property type="nucleotide sequence ID" value="NZ_JAJNAY010000001.1"/>
</dbReference>
<protein>
    <submittedName>
        <fullName evidence="1">MmcQ/YjbR family DNA-binding protein</fullName>
    </submittedName>
</protein>
<evidence type="ECO:0000313" key="1">
    <source>
        <dbReference type="EMBL" id="MCD1117595.1"/>
    </source>
</evidence>
<dbReference type="PANTHER" id="PTHR35145">
    <property type="entry name" value="CYTOPLASMIC PROTEIN-RELATED"/>
    <property type="match status" value="1"/>
</dbReference>
<accession>A0A9Q3V6B8</accession>
<dbReference type="SUPFAM" id="SSF142906">
    <property type="entry name" value="YjbR-like"/>
    <property type="match status" value="1"/>
</dbReference>
<dbReference type="GO" id="GO:0003677">
    <property type="term" value="F:DNA binding"/>
    <property type="evidence" value="ECO:0007669"/>
    <property type="project" value="UniProtKB-KW"/>
</dbReference>
<keyword evidence="1" id="KW-0238">DNA-binding</keyword>
<gene>
    <name evidence="1" type="ORF">LO744_12075</name>
</gene>
<dbReference type="Proteomes" id="UP001108025">
    <property type="component" value="Unassembled WGS sequence"/>
</dbReference>
<organism evidence="1 2">
    <name type="scientific">Chryseobacterium turcicum</name>
    <dbReference type="NCBI Taxonomy" id="2898076"/>
    <lineage>
        <taxon>Bacteria</taxon>
        <taxon>Pseudomonadati</taxon>
        <taxon>Bacteroidota</taxon>
        <taxon>Flavobacteriia</taxon>
        <taxon>Flavobacteriales</taxon>
        <taxon>Weeksellaceae</taxon>
        <taxon>Chryseobacterium group</taxon>
        <taxon>Chryseobacterium</taxon>
    </lineage>
</organism>
<dbReference type="EMBL" id="JAJNAY010000001">
    <property type="protein sequence ID" value="MCD1117595.1"/>
    <property type="molecule type" value="Genomic_DNA"/>
</dbReference>
<name>A0A9Q3V6B8_9FLAO</name>
<comment type="caution">
    <text evidence="1">The sequence shown here is derived from an EMBL/GenBank/DDBJ whole genome shotgun (WGS) entry which is preliminary data.</text>
</comment>
<reference evidence="1" key="1">
    <citation type="submission" date="2021-11" db="EMBL/GenBank/DDBJ databases">
        <title>Description of novel Chryseobacterium species.</title>
        <authorList>
            <person name="Saticioglu I.B."/>
            <person name="Ay H."/>
            <person name="Altun S."/>
            <person name="Duman M."/>
        </authorList>
    </citation>
    <scope>NUCLEOTIDE SEQUENCE</scope>
    <source>
        <strain evidence="1">C-17</strain>
    </source>
</reference>
<dbReference type="InterPro" id="IPR007351">
    <property type="entry name" value="YjbR"/>
</dbReference>
<keyword evidence="2" id="KW-1185">Reference proteome</keyword>
<dbReference type="InterPro" id="IPR058532">
    <property type="entry name" value="YjbR/MT2646/Rv2570-like"/>
</dbReference>
<dbReference type="Gene3D" id="3.90.1150.30">
    <property type="match status" value="1"/>
</dbReference>
<dbReference type="InterPro" id="IPR038056">
    <property type="entry name" value="YjbR-like_sf"/>
</dbReference>
<dbReference type="PANTHER" id="PTHR35145:SF1">
    <property type="entry name" value="CYTOPLASMIC PROTEIN"/>
    <property type="match status" value="1"/>
</dbReference>
<dbReference type="Pfam" id="PF04237">
    <property type="entry name" value="YjbR"/>
    <property type="match status" value="1"/>
</dbReference>
<sequence>MNVEEFRDYCLSFKGAHEGMPFEGFFHNSRSILVMYVKEKMFCFFDLDKFDSCTIKCAADKIASLKEEYNSIEKPFNLSPKYWINVGFNGDVSDKILKSLIADSYQLVVEGLSKKEQAELEKN</sequence>
<proteinExistence type="predicted"/>
<dbReference type="AlphaFoldDB" id="A0A9Q3V6B8"/>